<feature type="transmembrane region" description="Helical" evidence="9">
    <location>
        <begin position="291"/>
        <end position="312"/>
    </location>
</feature>
<evidence type="ECO:0000256" key="5">
    <source>
        <dbReference type="ARBA" id="ARBA00023136"/>
    </source>
</evidence>
<keyword evidence="5 9" id="KW-0472">Membrane</keyword>
<evidence type="ECO:0000313" key="12">
    <source>
        <dbReference type="Proteomes" id="UP001152888"/>
    </source>
</evidence>
<evidence type="ECO:0000256" key="7">
    <source>
        <dbReference type="ARBA" id="ARBA00024348"/>
    </source>
</evidence>
<dbReference type="InterPro" id="IPR005828">
    <property type="entry name" value="MFS_sugar_transport-like"/>
</dbReference>
<organism evidence="11 12">
    <name type="scientific">Acanthoscelides obtectus</name>
    <name type="common">Bean weevil</name>
    <name type="synonym">Bruchus obtectus</name>
    <dbReference type="NCBI Taxonomy" id="200917"/>
    <lineage>
        <taxon>Eukaryota</taxon>
        <taxon>Metazoa</taxon>
        <taxon>Ecdysozoa</taxon>
        <taxon>Arthropoda</taxon>
        <taxon>Hexapoda</taxon>
        <taxon>Insecta</taxon>
        <taxon>Pterygota</taxon>
        <taxon>Neoptera</taxon>
        <taxon>Endopterygota</taxon>
        <taxon>Coleoptera</taxon>
        <taxon>Polyphaga</taxon>
        <taxon>Cucujiformia</taxon>
        <taxon>Chrysomeloidea</taxon>
        <taxon>Chrysomelidae</taxon>
        <taxon>Bruchinae</taxon>
        <taxon>Bruchini</taxon>
        <taxon>Acanthoscelides</taxon>
    </lineage>
</organism>
<dbReference type="PRINTS" id="PR00171">
    <property type="entry name" value="SUGRTRNSPORT"/>
</dbReference>
<dbReference type="InterPro" id="IPR005829">
    <property type="entry name" value="Sugar_transporter_CS"/>
</dbReference>
<dbReference type="PROSITE" id="PS50850">
    <property type="entry name" value="MFS"/>
    <property type="match status" value="1"/>
</dbReference>
<comment type="similarity">
    <text evidence="7">Belongs to the major facilitator superfamily. Sugar transporter (TC 2.A.1.1) family. Trehalose transporter subfamily.</text>
</comment>
<dbReference type="InterPro" id="IPR020846">
    <property type="entry name" value="MFS_dom"/>
</dbReference>
<dbReference type="PROSITE" id="PS00217">
    <property type="entry name" value="SUGAR_TRANSPORT_2"/>
    <property type="match status" value="1"/>
</dbReference>
<dbReference type="GO" id="GO:0005886">
    <property type="term" value="C:plasma membrane"/>
    <property type="evidence" value="ECO:0007669"/>
    <property type="project" value="UniProtKB-SubCell"/>
</dbReference>
<comment type="caution">
    <text evidence="11">The sequence shown here is derived from an EMBL/GenBank/DDBJ whole genome shotgun (WGS) entry which is preliminary data.</text>
</comment>
<dbReference type="Proteomes" id="UP001152888">
    <property type="component" value="Unassembled WGS sequence"/>
</dbReference>
<evidence type="ECO:0000256" key="2">
    <source>
        <dbReference type="ARBA" id="ARBA00022475"/>
    </source>
</evidence>
<feature type="transmembrane region" description="Helical" evidence="9">
    <location>
        <begin position="224"/>
        <end position="243"/>
    </location>
</feature>
<keyword evidence="12" id="KW-1185">Reference proteome</keyword>
<dbReference type="PANTHER" id="PTHR48021:SF1">
    <property type="entry name" value="GH07001P-RELATED"/>
    <property type="match status" value="1"/>
</dbReference>
<gene>
    <name evidence="11" type="ORF">ACAOBT_LOCUS14739</name>
</gene>
<evidence type="ECO:0000256" key="6">
    <source>
        <dbReference type="ARBA" id="ARBA00023180"/>
    </source>
</evidence>
<sequence length="393" mass="43661">MAMCVPTGLICDFIGRKKTLVLLFVPFTTGWFLIIFANSVIMLYLGRFITGLASGSCCIVAPLYTSEIAHKSMRGSLGTYFQLMVTIGIFLTYLFGKYLNAIHFTIVCACIPAVFVLIFAFQPESPTYLIKKGRFDDAKVALTRLRGKSYNVDLELNHIEGFLKELSHSTGSFSQTMKQKAVVKAFIIAVALMFYQQFSGINPIILYTTEIFKSSGVNLDPQSAAIIIGAFQVVATFISSLLIDRSGRKVLLITSSFLVTLTTFLLGLYFTFKTRMHIDHNVMEQLGILPVAALCIYIIAYSVGLGPIPWIISNEIFPLEIKSIASSTAATFNWLSAFVLLKFYLQLTELVGSDSTFYMFSGISFTGILFVYFVIPETKGKTISEVKEALENY</sequence>
<keyword evidence="6" id="KW-0325">Glycoprotein</keyword>
<keyword evidence="2" id="KW-1003">Cell membrane</keyword>
<evidence type="ECO:0000256" key="8">
    <source>
        <dbReference type="RuleBase" id="RU003346"/>
    </source>
</evidence>
<feature type="transmembrane region" description="Helical" evidence="9">
    <location>
        <begin position="101"/>
        <end position="121"/>
    </location>
</feature>
<keyword evidence="8" id="KW-0813">Transport</keyword>
<evidence type="ECO:0000256" key="9">
    <source>
        <dbReference type="SAM" id="Phobius"/>
    </source>
</evidence>
<dbReference type="FunFam" id="1.20.1250.20:FF:000055">
    <property type="entry name" value="Facilitated trehalose transporter Tret1-2 homolog"/>
    <property type="match status" value="1"/>
</dbReference>
<dbReference type="NCBIfam" id="TIGR00879">
    <property type="entry name" value="SP"/>
    <property type="match status" value="1"/>
</dbReference>
<feature type="transmembrane region" description="Helical" evidence="9">
    <location>
        <begin position="250"/>
        <end position="271"/>
    </location>
</feature>
<feature type="transmembrane region" description="Helical" evidence="9">
    <location>
        <begin position="48"/>
        <end position="65"/>
    </location>
</feature>
<name>A0A9P0KQM4_ACAOB</name>
<evidence type="ECO:0000256" key="1">
    <source>
        <dbReference type="ARBA" id="ARBA00004651"/>
    </source>
</evidence>
<dbReference type="SUPFAM" id="SSF103473">
    <property type="entry name" value="MFS general substrate transporter"/>
    <property type="match status" value="1"/>
</dbReference>
<dbReference type="CDD" id="cd17358">
    <property type="entry name" value="MFS_GLUT6_8_Class3_like"/>
    <property type="match status" value="1"/>
</dbReference>
<dbReference type="InterPro" id="IPR044775">
    <property type="entry name" value="MFS_ERD6/Tret1-like"/>
</dbReference>
<dbReference type="AlphaFoldDB" id="A0A9P0KQM4"/>
<reference evidence="11" key="1">
    <citation type="submission" date="2022-03" db="EMBL/GenBank/DDBJ databases">
        <authorList>
            <person name="Sayadi A."/>
        </authorList>
    </citation>
    <scope>NUCLEOTIDE SEQUENCE</scope>
</reference>
<dbReference type="InterPro" id="IPR050549">
    <property type="entry name" value="MFS_Trehalose_Transporter"/>
</dbReference>
<dbReference type="EMBL" id="CAKOFQ010006914">
    <property type="protein sequence ID" value="CAH1981906.1"/>
    <property type="molecule type" value="Genomic_DNA"/>
</dbReference>
<dbReference type="OrthoDB" id="6612291at2759"/>
<dbReference type="InterPro" id="IPR036259">
    <property type="entry name" value="MFS_trans_sf"/>
</dbReference>
<evidence type="ECO:0000259" key="10">
    <source>
        <dbReference type="PROSITE" id="PS50850"/>
    </source>
</evidence>
<evidence type="ECO:0000313" key="11">
    <source>
        <dbReference type="EMBL" id="CAH1981906.1"/>
    </source>
</evidence>
<dbReference type="Gene3D" id="1.20.1250.20">
    <property type="entry name" value="MFS general substrate transporter like domains"/>
    <property type="match status" value="1"/>
</dbReference>
<dbReference type="InterPro" id="IPR003663">
    <property type="entry name" value="Sugar/inositol_transpt"/>
</dbReference>
<evidence type="ECO:0000256" key="4">
    <source>
        <dbReference type="ARBA" id="ARBA00022989"/>
    </source>
</evidence>
<dbReference type="Pfam" id="PF00083">
    <property type="entry name" value="Sugar_tr"/>
    <property type="match status" value="1"/>
</dbReference>
<feature type="transmembrane region" description="Helical" evidence="9">
    <location>
        <begin position="77"/>
        <end position="95"/>
    </location>
</feature>
<dbReference type="PANTHER" id="PTHR48021">
    <property type="match status" value="1"/>
</dbReference>
<evidence type="ECO:0000256" key="3">
    <source>
        <dbReference type="ARBA" id="ARBA00022692"/>
    </source>
</evidence>
<proteinExistence type="inferred from homology"/>
<feature type="domain" description="Major facilitator superfamily (MFS) profile" evidence="10">
    <location>
        <begin position="1"/>
        <end position="379"/>
    </location>
</feature>
<accession>A0A9P0KQM4</accession>
<feature type="transmembrane region" description="Helical" evidence="9">
    <location>
        <begin position="357"/>
        <end position="375"/>
    </location>
</feature>
<feature type="transmembrane region" description="Helical" evidence="9">
    <location>
        <begin position="324"/>
        <end position="345"/>
    </location>
</feature>
<feature type="transmembrane region" description="Helical" evidence="9">
    <location>
        <begin position="20"/>
        <end position="42"/>
    </location>
</feature>
<protein>
    <recommendedName>
        <fullName evidence="10">Major facilitator superfamily (MFS) profile domain-containing protein</fullName>
    </recommendedName>
</protein>
<feature type="transmembrane region" description="Helical" evidence="9">
    <location>
        <begin position="181"/>
        <end position="198"/>
    </location>
</feature>
<keyword evidence="3 9" id="KW-0812">Transmembrane</keyword>
<comment type="subcellular location">
    <subcellularLocation>
        <location evidence="1">Cell membrane</location>
        <topology evidence="1">Multi-pass membrane protein</topology>
    </subcellularLocation>
</comment>
<keyword evidence="4 9" id="KW-1133">Transmembrane helix</keyword>
<dbReference type="GO" id="GO:0051119">
    <property type="term" value="F:sugar transmembrane transporter activity"/>
    <property type="evidence" value="ECO:0007669"/>
    <property type="project" value="InterPro"/>
</dbReference>